<name>G4YXD3_PHYSP</name>
<feature type="domain" description="Retroviral polymerase SH3-like" evidence="1">
    <location>
        <begin position="45"/>
        <end position="89"/>
    </location>
</feature>
<dbReference type="Proteomes" id="UP000002640">
    <property type="component" value="Unassembled WGS sequence"/>
</dbReference>
<organism evidence="2 3">
    <name type="scientific">Phytophthora sojae (strain P6497)</name>
    <name type="common">Soybean stem and root rot agent</name>
    <name type="synonym">Phytophthora megasperma f. sp. glycines</name>
    <dbReference type="NCBI Taxonomy" id="1094619"/>
    <lineage>
        <taxon>Eukaryota</taxon>
        <taxon>Sar</taxon>
        <taxon>Stramenopiles</taxon>
        <taxon>Oomycota</taxon>
        <taxon>Peronosporomycetes</taxon>
        <taxon>Peronosporales</taxon>
        <taxon>Peronosporaceae</taxon>
        <taxon>Phytophthora</taxon>
    </lineage>
</organism>
<feature type="non-terminal residue" evidence="2">
    <location>
        <position position="1"/>
    </location>
</feature>
<dbReference type="InParanoid" id="G4YXD3"/>
<dbReference type="Pfam" id="PF25597">
    <property type="entry name" value="SH3_retrovirus"/>
    <property type="match status" value="1"/>
</dbReference>
<dbReference type="RefSeq" id="XP_009521455.1">
    <property type="nucleotide sequence ID" value="XM_009523160.1"/>
</dbReference>
<evidence type="ECO:0000259" key="1">
    <source>
        <dbReference type="Pfam" id="PF25597"/>
    </source>
</evidence>
<accession>G4YXD3</accession>
<evidence type="ECO:0000313" key="2">
    <source>
        <dbReference type="EMBL" id="EGZ26167.1"/>
    </source>
</evidence>
<proteinExistence type="predicted"/>
<dbReference type="EMBL" id="JH159152">
    <property type="protein sequence ID" value="EGZ26167.1"/>
    <property type="molecule type" value="Genomic_DNA"/>
</dbReference>
<protein>
    <recommendedName>
        <fullName evidence="1">Retroviral polymerase SH3-like domain-containing protein</fullName>
    </recommendedName>
</protein>
<gene>
    <name evidence="2" type="ORF">PHYSODRAFT_377681</name>
</gene>
<dbReference type="InterPro" id="IPR057670">
    <property type="entry name" value="SH3_retrovirus"/>
</dbReference>
<dbReference type="KEGG" id="psoj:PHYSODRAFT_377681"/>
<dbReference type="GeneID" id="20650599"/>
<reference evidence="2 3" key="1">
    <citation type="journal article" date="2006" name="Science">
        <title>Phytophthora genome sequences uncover evolutionary origins and mechanisms of pathogenesis.</title>
        <authorList>
            <person name="Tyler B.M."/>
            <person name="Tripathy S."/>
            <person name="Zhang X."/>
            <person name="Dehal P."/>
            <person name="Jiang R.H."/>
            <person name="Aerts A."/>
            <person name="Arredondo F.D."/>
            <person name="Baxter L."/>
            <person name="Bensasson D."/>
            <person name="Beynon J.L."/>
            <person name="Chapman J."/>
            <person name="Damasceno C.M."/>
            <person name="Dorrance A.E."/>
            <person name="Dou D."/>
            <person name="Dickerman A.W."/>
            <person name="Dubchak I.L."/>
            <person name="Garbelotto M."/>
            <person name="Gijzen M."/>
            <person name="Gordon S.G."/>
            <person name="Govers F."/>
            <person name="Grunwald N.J."/>
            <person name="Huang W."/>
            <person name="Ivors K.L."/>
            <person name="Jones R.W."/>
            <person name="Kamoun S."/>
            <person name="Krampis K."/>
            <person name="Lamour K.H."/>
            <person name="Lee M.K."/>
            <person name="McDonald W.H."/>
            <person name="Medina M."/>
            <person name="Meijer H.J."/>
            <person name="Nordberg E.K."/>
            <person name="Maclean D.J."/>
            <person name="Ospina-Giraldo M.D."/>
            <person name="Morris P.F."/>
            <person name="Phuntumart V."/>
            <person name="Putnam N.H."/>
            <person name="Rash S."/>
            <person name="Rose J.K."/>
            <person name="Sakihama Y."/>
            <person name="Salamov A.A."/>
            <person name="Savidor A."/>
            <person name="Scheuring C.F."/>
            <person name="Smith B.M."/>
            <person name="Sobral B.W."/>
            <person name="Terry A."/>
            <person name="Torto-Alalibo T.A."/>
            <person name="Win J."/>
            <person name="Xu Z."/>
            <person name="Zhang H."/>
            <person name="Grigoriev I.V."/>
            <person name="Rokhsar D.S."/>
            <person name="Boore J.L."/>
        </authorList>
    </citation>
    <scope>NUCLEOTIDE SEQUENCE [LARGE SCALE GENOMIC DNA]</scope>
    <source>
        <strain evidence="2 3">P6497</strain>
    </source>
</reference>
<sequence length="121" mass="13942">DMPILLWGEAFAFALEVLNISPSSALAGETPFTRRFGERPELSNLRTKLENPGKPCIFLGYAKNSISYRELDLRSGNIQELRTVEFAEDWTVERSYVEKLLLNRFSRGKYKLPSKLPYVRL</sequence>
<feature type="non-terminal residue" evidence="2">
    <location>
        <position position="121"/>
    </location>
</feature>
<keyword evidence="3" id="KW-1185">Reference proteome</keyword>
<evidence type="ECO:0000313" key="3">
    <source>
        <dbReference type="Proteomes" id="UP000002640"/>
    </source>
</evidence>
<dbReference type="AlphaFoldDB" id="G4YXD3"/>